<dbReference type="RefSeq" id="WP_311656623.1">
    <property type="nucleotide sequence ID" value="NZ_JAVRHY010000001.1"/>
</dbReference>
<dbReference type="Proteomes" id="UP001259982">
    <property type="component" value="Unassembled WGS sequence"/>
</dbReference>
<gene>
    <name evidence="1" type="ORF">RM531_01050</name>
</gene>
<name>A0ABU3B3L2_9GAMM</name>
<dbReference type="EMBL" id="JAVRHY010000001">
    <property type="protein sequence ID" value="MDT0617052.1"/>
    <property type="molecule type" value="Genomic_DNA"/>
</dbReference>
<evidence type="ECO:0000313" key="1">
    <source>
        <dbReference type="EMBL" id="MDT0617052.1"/>
    </source>
</evidence>
<comment type="caution">
    <text evidence="1">The sequence shown here is derived from an EMBL/GenBank/DDBJ whole genome shotgun (WGS) entry which is preliminary data.</text>
</comment>
<evidence type="ECO:0000313" key="2">
    <source>
        <dbReference type="Proteomes" id="UP001259982"/>
    </source>
</evidence>
<accession>A0ABU3B3L2</accession>
<reference evidence="1 2" key="1">
    <citation type="submission" date="2023-09" db="EMBL/GenBank/DDBJ databases">
        <authorList>
            <person name="Rey-Velasco X."/>
        </authorList>
    </citation>
    <scope>NUCLEOTIDE SEQUENCE [LARGE SCALE GENOMIC DNA]</scope>
    <source>
        <strain evidence="1 2">P385</strain>
    </source>
</reference>
<proteinExistence type="predicted"/>
<keyword evidence="2" id="KW-1185">Reference proteome</keyword>
<protein>
    <submittedName>
        <fullName evidence="1">Uncharacterized protein</fullName>
    </submittedName>
</protein>
<organism evidence="1 2">
    <name type="scientific">Spectribacter acetivorans</name>
    <dbReference type="NCBI Taxonomy" id="3075603"/>
    <lineage>
        <taxon>Bacteria</taxon>
        <taxon>Pseudomonadati</taxon>
        <taxon>Pseudomonadota</taxon>
        <taxon>Gammaproteobacteria</taxon>
        <taxon>Salinisphaerales</taxon>
        <taxon>Salinisphaeraceae</taxon>
        <taxon>Spectribacter</taxon>
    </lineage>
</organism>
<sequence>MPGDKTSAREIDARNHAAFRDGNRVTEGQTVGVFKAREAGR</sequence>